<dbReference type="Proteomes" id="UP000823893">
    <property type="component" value="Unassembled WGS sequence"/>
</dbReference>
<dbReference type="EMBL" id="DWWV01000148">
    <property type="protein sequence ID" value="HJC11339.1"/>
    <property type="molecule type" value="Genomic_DNA"/>
</dbReference>
<reference evidence="1" key="1">
    <citation type="journal article" date="2021" name="PeerJ">
        <title>Extensive microbial diversity within the chicken gut microbiome revealed by metagenomics and culture.</title>
        <authorList>
            <person name="Gilroy R."/>
            <person name="Ravi A."/>
            <person name="Getino M."/>
            <person name="Pursley I."/>
            <person name="Horton D.L."/>
            <person name="Alikhan N.F."/>
            <person name="Baker D."/>
            <person name="Gharbi K."/>
            <person name="Hall N."/>
            <person name="Watson M."/>
            <person name="Adriaenssens E.M."/>
            <person name="Foster-Nyarko E."/>
            <person name="Jarju S."/>
            <person name="Secka A."/>
            <person name="Antonio M."/>
            <person name="Oren A."/>
            <person name="Chaudhuri R.R."/>
            <person name="La Ragione R."/>
            <person name="Hildebrand F."/>
            <person name="Pallen M.J."/>
        </authorList>
    </citation>
    <scope>NUCLEOTIDE SEQUENCE</scope>
    <source>
        <strain evidence="1">ChiSxjej6B18-287</strain>
    </source>
</reference>
<name>A0A9D2SL90_9FIRM</name>
<evidence type="ECO:0000313" key="2">
    <source>
        <dbReference type="Proteomes" id="UP000823893"/>
    </source>
</evidence>
<sequence length="157" mass="18269">MEFDSELSLLSPKFTQDYPPATYPELMHKHGRPYTCLLIDSHDDYFICVPFRSSIGHKNAFMFTGTARSKKTKSGLDYSKIAIIKNIDYFDSITTAIVDQDEYTEMMKNLPTIVQEANDYVDTYINHINGTAPLHPREFSRKYQYSTLPYFHDIMEI</sequence>
<gene>
    <name evidence="1" type="ORF">H9935_11145</name>
</gene>
<proteinExistence type="predicted"/>
<dbReference type="CDD" id="cd17493">
    <property type="entry name" value="toxin_TenpN"/>
    <property type="match status" value="1"/>
</dbReference>
<dbReference type="InterPro" id="IPR049929">
    <property type="entry name" value="TenpN-like"/>
</dbReference>
<dbReference type="AlphaFoldDB" id="A0A9D2SL90"/>
<organism evidence="1 2">
    <name type="scientific">Candidatus Blautia merdigallinarum</name>
    <dbReference type="NCBI Taxonomy" id="2838495"/>
    <lineage>
        <taxon>Bacteria</taxon>
        <taxon>Bacillati</taxon>
        <taxon>Bacillota</taxon>
        <taxon>Clostridia</taxon>
        <taxon>Lachnospirales</taxon>
        <taxon>Lachnospiraceae</taxon>
        <taxon>Blautia</taxon>
    </lineage>
</organism>
<dbReference type="NCBIfam" id="NF047358">
    <property type="entry name" value="TenpIN"/>
    <property type="match status" value="1"/>
</dbReference>
<evidence type="ECO:0000313" key="1">
    <source>
        <dbReference type="EMBL" id="HJC11339.1"/>
    </source>
</evidence>
<accession>A0A9D2SL90</accession>
<comment type="caution">
    <text evidence="1">The sequence shown here is derived from an EMBL/GenBank/DDBJ whole genome shotgun (WGS) entry which is preliminary data.</text>
</comment>
<reference evidence="1" key="2">
    <citation type="submission" date="2021-04" db="EMBL/GenBank/DDBJ databases">
        <authorList>
            <person name="Gilroy R."/>
        </authorList>
    </citation>
    <scope>NUCLEOTIDE SEQUENCE</scope>
    <source>
        <strain evidence="1">ChiSxjej6B18-287</strain>
    </source>
</reference>
<protein>
    <submittedName>
        <fullName evidence="1">Uncharacterized protein</fullName>
    </submittedName>
</protein>